<dbReference type="Pfam" id="PF19587">
    <property type="entry name" value="DUF6094"/>
    <property type="match status" value="1"/>
</dbReference>
<keyword evidence="2" id="KW-0489">Methyltransferase</keyword>
<keyword evidence="2" id="KW-0808">Transferase</keyword>
<dbReference type="SUPFAM" id="SSF53335">
    <property type="entry name" value="S-adenosyl-L-methionine-dependent methyltransferases"/>
    <property type="match status" value="1"/>
</dbReference>
<reference evidence="2" key="1">
    <citation type="journal article" date="2021" name="Microb. Physiol.">
        <title>Proteogenomic Insights into the Physiology of Marine, Sulfate-Reducing, Filamentous Desulfonema limicola and Desulfonema magnum.</title>
        <authorList>
            <person name="Schnaars V."/>
            <person name="Wohlbrand L."/>
            <person name="Scheve S."/>
            <person name="Hinrichs C."/>
            <person name="Reinhardt R."/>
            <person name="Rabus R."/>
        </authorList>
    </citation>
    <scope>NUCLEOTIDE SEQUENCE</scope>
    <source>
        <strain evidence="2">5ac10</strain>
    </source>
</reference>
<dbReference type="RefSeq" id="WP_207690295.1">
    <property type="nucleotide sequence ID" value="NZ_CP061799.1"/>
</dbReference>
<dbReference type="PRINTS" id="PR00507">
    <property type="entry name" value="N12N6MTFRASE"/>
</dbReference>
<protein>
    <submittedName>
        <fullName evidence="2">SAM-dependent methyltransferase</fullName>
    </submittedName>
</protein>
<dbReference type="GO" id="GO:0008168">
    <property type="term" value="F:methyltransferase activity"/>
    <property type="evidence" value="ECO:0007669"/>
    <property type="project" value="UniProtKB-KW"/>
</dbReference>
<dbReference type="CDD" id="cd02440">
    <property type="entry name" value="AdoMet_MTases"/>
    <property type="match status" value="1"/>
</dbReference>
<organism evidence="2 3">
    <name type="scientific">Desulfonema limicola</name>
    <dbReference type="NCBI Taxonomy" id="45656"/>
    <lineage>
        <taxon>Bacteria</taxon>
        <taxon>Pseudomonadati</taxon>
        <taxon>Thermodesulfobacteriota</taxon>
        <taxon>Desulfobacteria</taxon>
        <taxon>Desulfobacterales</taxon>
        <taxon>Desulfococcaceae</taxon>
        <taxon>Desulfonema</taxon>
    </lineage>
</organism>
<evidence type="ECO:0000259" key="1">
    <source>
        <dbReference type="Pfam" id="PF19587"/>
    </source>
</evidence>
<accession>A0A975B450</accession>
<dbReference type="InterPro" id="IPR046076">
    <property type="entry name" value="DUF6094"/>
</dbReference>
<proteinExistence type="predicted"/>
<evidence type="ECO:0000313" key="2">
    <source>
        <dbReference type="EMBL" id="QTA78436.1"/>
    </source>
</evidence>
<keyword evidence="3" id="KW-1185">Reference proteome</keyword>
<sequence length="343" mass="38950">MARLASQEKLGYYKTPENIVNQIKSCIRFDPGARILDPCCGKGEALSILSAGSLVKTLGIELEKGRYEKAGQCLQHVLWADAISEATVSNRSIDLLFLNPPYDHDEGSDTQIGERFEYQFLKKYFRTLSRNSILIYIVPLKTLRIEGVRDLLSNLAELNIFRFPDEEFEIFNQILVIGKQKVITRKLLNENLTKLRDIIWQEKDEIPTTDEMGDFYQSPIHVASSSGKNLVFKALRIDPQELLALTSDLKTRFFNRTSPENFTDIHPLMPLRQGHLAMLLAAGYVNGELIQNGKHLIIKGAVKRVAEVSDESTETHNITKTKEKVKISVRLLDMNTGEIEEIE</sequence>
<dbReference type="GO" id="GO:0032259">
    <property type="term" value="P:methylation"/>
    <property type="evidence" value="ECO:0007669"/>
    <property type="project" value="UniProtKB-KW"/>
</dbReference>
<feature type="domain" description="DUF6094" evidence="1">
    <location>
        <begin position="2"/>
        <end position="183"/>
    </location>
</feature>
<dbReference type="Gene3D" id="3.40.50.150">
    <property type="entry name" value="Vaccinia Virus protein VP39"/>
    <property type="match status" value="1"/>
</dbReference>
<dbReference type="EMBL" id="CP061799">
    <property type="protein sequence ID" value="QTA78436.1"/>
    <property type="molecule type" value="Genomic_DNA"/>
</dbReference>
<dbReference type="AlphaFoldDB" id="A0A975B450"/>
<evidence type="ECO:0000313" key="3">
    <source>
        <dbReference type="Proteomes" id="UP000663720"/>
    </source>
</evidence>
<gene>
    <name evidence="2" type="ORF">dnl_06580</name>
</gene>
<dbReference type="InterPro" id="IPR029063">
    <property type="entry name" value="SAM-dependent_MTases_sf"/>
</dbReference>
<dbReference type="KEGG" id="dli:dnl_06580"/>
<dbReference type="Proteomes" id="UP000663720">
    <property type="component" value="Chromosome"/>
</dbReference>
<name>A0A975B450_9BACT</name>